<name>J9E799_WUCBA</name>
<evidence type="ECO:0000313" key="3">
    <source>
        <dbReference type="Proteomes" id="UP000004810"/>
    </source>
</evidence>
<gene>
    <name evidence="2" type="ORF">WUBG_10924</name>
</gene>
<feature type="region of interest" description="Disordered" evidence="1">
    <location>
        <begin position="1"/>
        <end position="49"/>
    </location>
</feature>
<sequence length="70" mass="7517">MVTQGIPNRIVTNGDQAGWHNSRNSPTLSSPNMSSPSGINAIGVMPLSPTENTMENRLFSVKTEGLFSEI</sequence>
<organism evidence="2 3">
    <name type="scientific">Wuchereria bancrofti</name>
    <dbReference type="NCBI Taxonomy" id="6293"/>
    <lineage>
        <taxon>Eukaryota</taxon>
        <taxon>Metazoa</taxon>
        <taxon>Ecdysozoa</taxon>
        <taxon>Nematoda</taxon>
        <taxon>Chromadorea</taxon>
        <taxon>Rhabditida</taxon>
        <taxon>Spirurina</taxon>
        <taxon>Spiruromorpha</taxon>
        <taxon>Filarioidea</taxon>
        <taxon>Onchocercidae</taxon>
        <taxon>Wuchereria</taxon>
    </lineage>
</organism>
<evidence type="ECO:0000313" key="2">
    <source>
        <dbReference type="EMBL" id="EJW78171.1"/>
    </source>
</evidence>
<dbReference type="EMBL" id="ADBV01006898">
    <property type="protein sequence ID" value="EJW78171.1"/>
    <property type="molecule type" value="Genomic_DNA"/>
</dbReference>
<proteinExistence type="predicted"/>
<dbReference type="Proteomes" id="UP000004810">
    <property type="component" value="Unassembled WGS sequence"/>
</dbReference>
<protein>
    <submittedName>
        <fullName evidence="2">Uncharacterized protein</fullName>
    </submittedName>
</protein>
<accession>J9E799</accession>
<dbReference type="AlphaFoldDB" id="J9E799"/>
<evidence type="ECO:0000256" key="1">
    <source>
        <dbReference type="SAM" id="MobiDB-lite"/>
    </source>
</evidence>
<comment type="caution">
    <text evidence="2">The sequence shown here is derived from an EMBL/GenBank/DDBJ whole genome shotgun (WGS) entry which is preliminary data.</text>
</comment>
<feature type="compositionally biased region" description="Polar residues" evidence="1">
    <location>
        <begin position="1"/>
        <end position="38"/>
    </location>
</feature>
<reference evidence="3" key="1">
    <citation type="submission" date="2012-08" db="EMBL/GenBank/DDBJ databases">
        <title>The Genome Sequence of Wuchereria bancrofti.</title>
        <authorList>
            <person name="Nutman T.B."/>
            <person name="Fink D.L."/>
            <person name="Russ C."/>
            <person name="Young S."/>
            <person name="Zeng Q."/>
            <person name="Koehrsen M."/>
            <person name="Alvarado L."/>
            <person name="Berlin A."/>
            <person name="Chapman S.B."/>
            <person name="Chen Z."/>
            <person name="Freedman E."/>
            <person name="Gellesch M."/>
            <person name="Goldberg J."/>
            <person name="Griggs A."/>
            <person name="Gujja S."/>
            <person name="Heilman E.R."/>
            <person name="Heiman D."/>
            <person name="Hepburn T."/>
            <person name="Howarth C."/>
            <person name="Jen D."/>
            <person name="Larson L."/>
            <person name="Lewis B."/>
            <person name="Mehta T."/>
            <person name="Park D."/>
            <person name="Pearson M."/>
            <person name="Roberts A."/>
            <person name="Saif S."/>
            <person name="Shea T."/>
            <person name="Shenoy N."/>
            <person name="Sisk P."/>
            <person name="Stolte C."/>
            <person name="Sykes S."/>
            <person name="Walk T."/>
            <person name="White J."/>
            <person name="Yandava C."/>
            <person name="Haas B."/>
            <person name="Henn M.R."/>
            <person name="Nusbaum C."/>
            <person name="Birren B."/>
        </authorList>
    </citation>
    <scope>NUCLEOTIDE SEQUENCE [LARGE SCALE GENOMIC DNA]</scope>
    <source>
        <strain evidence="3">NA</strain>
    </source>
</reference>